<dbReference type="Pfam" id="PF00445">
    <property type="entry name" value="Ribonuclease_T2"/>
    <property type="match status" value="1"/>
</dbReference>
<dbReference type="PANTHER" id="PTHR11240:SF22">
    <property type="entry name" value="RIBONUCLEASE T2"/>
    <property type="match status" value="1"/>
</dbReference>
<dbReference type="SUPFAM" id="SSF55895">
    <property type="entry name" value="Ribonuclease Rh-like"/>
    <property type="match status" value="1"/>
</dbReference>
<dbReference type="InterPro" id="IPR033130">
    <property type="entry name" value="RNase_T2_His_AS_2"/>
</dbReference>
<dbReference type="PROSITE" id="PS00531">
    <property type="entry name" value="RNASE_T2_2"/>
    <property type="match status" value="1"/>
</dbReference>
<dbReference type="STRING" id="1630136.AS592_11835"/>
<dbReference type="AlphaFoldDB" id="A0A151CIA9"/>
<dbReference type="PROSITE" id="PS00530">
    <property type="entry name" value="RNASE_T2_1"/>
    <property type="match status" value="1"/>
</dbReference>
<keyword evidence="4" id="KW-1185">Reference proteome</keyword>
<evidence type="ECO:0000313" key="3">
    <source>
        <dbReference type="EMBL" id="KYJ87229.1"/>
    </source>
</evidence>
<dbReference type="GO" id="GO:0006401">
    <property type="term" value="P:RNA catabolic process"/>
    <property type="evidence" value="ECO:0007669"/>
    <property type="project" value="UniProtKB-ARBA"/>
</dbReference>
<protein>
    <submittedName>
        <fullName evidence="3">Uncharacterized protein</fullName>
    </submittedName>
</protein>
<proteinExistence type="inferred from homology"/>
<dbReference type="Proteomes" id="UP000075359">
    <property type="component" value="Unassembled WGS sequence"/>
</dbReference>
<accession>A0A151CIA9</accession>
<sequence length="321" mass="37335">MYRLFLFLLFFTLSLFGRYDAAAVKMCPAFDNMKHTKNTGHVVLHPEESYTVLQKHKGQMLLLLKGENPAQRWVDEECFSEESKNTESKKKIAYTKHTKKYENSAKHQDLLLALSWHNAFCETHRSRKECQRSLFSFGKNSYREDRFVLHGLWPQPREKVYCNVAQDLVSLDKHRQWNRLPEPELDAKLKEELSKVMPGVISNLHRHEWIKHGTCYGSGAQNYFEKAVRLTEQVNRSKVSQFFLRNMGKSVTLQQVRYQFDSSFGKGAGKRVELRCYNGLISELWLHLGSEGDDLASMLKNGKAIYSRCQRGIVDRAGYGR</sequence>
<dbReference type="Gene3D" id="3.90.730.10">
    <property type="entry name" value="Ribonuclease T2-like"/>
    <property type="match status" value="1"/>
</dbReference>
<gene>
    <name evidence="3" type="ORF">AS592_11835</name>
</gene>
<dbReference type="InterPro" id="IPR018188">
    <property type="entry name" value="RNase_T2_His_AS_1"/>
</dbReference>
<comment type="caution">
    <text evidence="3">The sequence shown here is derived from an EMBL/GenBank/DDBJ whole genome shotgun (WGS) entry which is preliminary data.</text>
</comment>
<evidence type="ECO:0000256" key="2">
    <source>
        <dbReference type="RuleBase" id="RU004328"/>
    </source>
</evidence>
<evidence type="ECO:0000313" key="4">
    <source>
        <dbReference type="Proteomes" id="UP000075359"/>
    </source>
</evidence>
<dbReference type="EMBL" id="LNKT01000003">
    <property type="protein sequence ID" value="KYJ87229.1"/>
    <property type="molecule type" value="Genomic_DNA"/>
</dbReference>
<dbReference type="GO" id="GO:0003723">
    <property type="term" value="F:RNA binding"/>
    <property type="evidence" value="ECO:0007669"/>
    <property type="project" value="InterPro"/>
</dbReference>
<dbReference type="InterPro" id="IPR036430">
    <property type="entry name" value="RNase_T2-like_sf"/>
</dbReference>
<dbReference type="GO" id="GO:0033897">
    <property type="term" value="F:ribonuclease T2 activity"/>
    <property type="evidence" value="ECO:0007669"/>
    <property type="project" value="InterPro"/>
</dbReference>
<reference evidence="3 4" key="1">
    <citation type="submission" date="2015-11" db="EMBL/GenBank/DDBJ databases">
        <title>Draft genome of Sulfurovum riftiae 1812E, a member of the Epsilonproteobacteria isolated from the tube of the deep-sea hydrothermal vent tubewom Riftia pachyptila.</title>
        <authorList>
            <person name="Vetriani C."/>
            <person name="Giovannelli D."/>
        </authorList>
    </citation>
    <scope>NUCLEOTIDE SEQUENCE [LARGE SCALE GENOMIC DNA]</scope>
    <source>
        <strain evidence="3 4">1812E</strain>
    </source>
</reference>
<comment type="similarity">
    <text evidence="1 2">Belongs to the RNase T2 family.</text>
</comment>
<evidence type="ECO:0000256" key="1">
    <source>
        <dbReference type="ARBA" id="ARBA00007469"/>
    </source>
</evidence>
<dbReference type="InterPro" id="IPR001568">
    <property type="entry name" value="RNase_T2-like"/>
</dbReference>
<name>A0A151CIA9_9BACT</name>
<organism evidence="3 4">
    <name type="scientific">Sulfurovum riftiae</name>
    <dbReference type="NCBI Taxonomy" id="1630136"/>
    <lineage>
        <taxon>Bacteria</taxon>
        <taxon>Pseudomonadati</taxon>
        <taxon>Campylobacterota</taxon>
        <taxon>Epsilonproteobacteria</taxon>
        <taxon>Campylobacterales</taxon>
        <taxon>Sulfurovaceae</taxon>
        <taxon>Sulfurovum</taxon>
    </lineage>
</organism>
<dbReference type="PANTHER" id="PTHR11240">
    <property type="entry name" value="RIBONUCLEASE T2"/>
    <property type="match status" value="1"/>
</dbReference>